<keyword evidence="12" id="KW-1185">Reference proteome</keyword>
<dbReference type="Pfam" id="PF02602">
    <property type="entry name" value="HEM4"/>
    <property type="match status" value="1"/>
</dbReference>
<evidence type="ECO:0000256" key="8">
    <source>
        <dbReference type="ARBA" id="ARBA00048617"/>
    </source>
</evidence>
<comment type="catalytic activity">
    <reaction evidence="8 9">
        <text>hydroxymethylbilane = uroporphyrinogen III + H2O</text>
        <dbReference type="Rhea" id="RHEA:18965"/>
        <dbReference type="ChEBI" id="CHEBI:15377"/>
        <dbReference type="ChEBI" id="CHEBI:57308"/>
        <dbReference type="ChEBI" id="CHEBI:57845"/>
        <dbReference type="EC" id="4.2.1.75"/>
    </reaction>
</comment>
<evidence type="ECO:0000259" key="10">
    <source>
        <dbReference type="Pfam" id="PF02602"/>
    </source>
</evidence>
<dbReference type="InterPro" id="IPR039793">
    <property type="entry name" value="UROS/Hem4"/>
</dbReference>
<sequence>MREAEKCTLLSSLITNSGGTAFFYPLLSIKPAGNESTRQMISNIAYYDWIVFTSANSVEHFFRCLENSALVLPLSVKTVAVGPKTADAMTAYGITADTMPESYTGKDVAELLKKKARNKKILFPKGNLAPQTIKRALKGIAEVDEVIVYHTIEKENPDLNGADQMDSYIFMSPSAVSAFRKHAHYLHGKPVFCIGPSTALRAKEDGFQSIFTADEHTQQGIFETLCGYYKEEHQT</sequence>
<dbReference type="InterPro" id="IPR036108">
    <property type="entry name" value="4pyrrol_syn_uPrphyn_synt_sf"/>
</dbReference>
<evidence type="ECO:0000256" key="5">
    <source>
        <dbReference type="ARBA" id="ARBA00023244"/>
    </source>
</evidence>
<gene>
    <name evidence="11" type="ORF">ACFQPF_06220</name>
</gene>
<dbReference type="EMBL" id="JBHTCP010000012">
    <property type="protein sequence ID" value="MFC7371265.1"/>
    <property type="molecule type" value="Genomic_DNA"/>
</dbReference>
<evidence type="ECO:0000313" key="11">
    <source>
        <dbReference type="EMBL" id="MFC7371265.1"/>
    </source>
</evidence>
<dbReference type="PANTHER" id="PTHR38042">
    <property type="entry name" value="UROPORPHYRINOGEN-III SYNTHASE, CHLOROPLASTIC"/>
    <property type="match status" value="1"/>
</dbReference>
<evidence type="ECO:0000313" key="12">
    <source>
        <dbReference type="Proteomes" id="UP001596549"/>
    </source>
</evidence>
<accession>A0ABW2NPE6</accession>
<comment type="similarity">
    <text evidence="2 9">Belongs to the uroporphyrinogen-III synthase family.</text>
</comment>
<feature type="domain" description="Tetrapyrrole biosynthesis uroporphyrinogen III synthase" evidence="10">
    <location>
        <begin position="10"/>
        <end position="222"/>
    </location>
</feature>
<keyword evidence="5 9" id="KW-0627">Porphyrin biosynthesis</keyword>
<keyword evidence="4 9" id="KW-0456">Lyase</keyword>
<proteinExistence type="inferred from homology"/>
<dbReference type="RefSeq" id="WP_379747669.1">
    <property type="nucleotide sequence ID" value="NZ_JBHTCP010000012.1"/>
</dbReference>
<dbReference type="InterPro" id="IPR003754">
    <property type="entry name" value="4pyrrol_synth_uPrphyn_synth"/>
</dbReference>
<evidence type="ECO:0000256" key="1">
    <source>
        <dbReference type="ARBA" id="ARBA00004772"/>
    </source>
</evidence>
<name>A0ABW2NPE6_9BACL</name>
<evidence type="ECO:0000256" key="7">
    <source>
        <dbReference type="ARBA" id="ARBA00040167"/>
    </source>
</evidence>
<dbReference type="CDD" id="cd06578">
    <property type="entry name" value="HemD"/>
    <property type="match status" value="1"/>
</dbReference>
<evidence type="ECO:0000256" key="3">
    <source>
        <dbReference type="ARBA" id="ARBA00013109"/>
    </source>
</evidence>
<comment type="caution">
    <text evidence="11">The sequence shown here is derived from an EMBL/GenBank/DDBJ whole genome shotgun (WGS) entry which is preliminary data.</text>
</comment>
<evidence type="ECO:0000256" key="4">
    <source>
        <dbReference type="ARBA" id="ARBA00023239"/>
    </source>
</evidence>
<dbReference type="GO" id="GO:0004852">
    <property type="term" value="F:uroporphyrinogen-III synthase activity"/>
    <property type="evidence" value="ECO:0007669"/>
    <property type="project" value="UniProtKB-EC"/>
</dbReference>
<comment type="function">
    <text evidence="6 9">Catalyzes cyclization of the linear tetrapyrrole, hydroxymethylbilane, to the macrocyclic uroporphyrinogen III.</text>
</comment>
<dbReference type="Gene3D" id="3.40.50.10090">
    <property type="match status" value="2"/>
</dbReference>
<evidence type="ECO:0000256" key="6">
    <source>
        <dbReference type="ARBA" id="ARBA00037589"/>
    </source>
</evidence>
<evidence type="ECO:0000256" key="2">
    <source>
        <dbReference type="ARBA" id="ARBA00008133"/>
    </source>
</evidence>
<organism evidence="11 12">
    <name type="scientific">Fictibacillus iocasae</name>
    <dbReference type="NCBI Taxonomy" id="2715437"/>
    <lineage>
        <taxon>Bacteria</taxon>
        <taxon>Bacillati</taxon>
        <taxon>Bacillota</taxon>
        <taxon>Bacilli</taxon>
        <taxon>Bacillales</taxon>
        <taxon>Fictibacillaceae</taxon>
        <taxon>Fictibacillus</taxon>
    </lineage>
</organism>
<dbReference type="Proteomes" id="UP001596549">
    <property type="component" value="Unassembled WGS sequence"/>
</dbReference>
<dbReference type="SUPFAM" id="SSF69618">
    <property type="entry name" value="HemD-like"/>
    <property type="match status" value="1"/>
</dbReference>
<reference evidence="12" key="1">
    <citation type="journal article" date="2019" name="Int. J. Syst. Evol. Microbiol.">
        <title>The Global Catalogue of Microorganisms (GCM) 10K type strain sequencing project: providing services to taxonomists for standard genome sequencing and annotation.</title>
        <authorList>
            <consortium name="The Broad Institute Genomics Platform"/>
            <consortium name="The Broad Institute Genome Sequencing Center for Infectious Disease"/>
            <person name="Wu L."/>
            <person name="Ma J."/>
        </authorList>
    </citation>
    <scope>NUCLEOTIDE SEQUENCE [LARGE SCALE GENOMIC DNA]</scope>
    <source>
        <strain evidence="12">NBRC 106396</strain>
    </source>
</reference>
<protein>
    <recommendedName>
        <fullName evidence="7 9">Uroporphyrinogen-III synthase</fullName>
        <ecNumber evidence="3 9">4.2.1.75</ecNumber>
    </recommendedName>
</protein>
<dbReference type="PANTHER" id="PTHR38042:SF1">
    <property type="entry name" value="UROPORPHYRINOGEN-III SYNTHASE, CHLOROPLASTIC"/>
    <property type="match status" value="1"/>
</dbReference>
<evidence type="ECO:0000256" key="9">
    <source>
        <dbReference type="RuleBase" id="RU366031"/>
    </source>
</evidence>
<comment type="pathway">
    <text evidence="1 9">Porphyrin-containing compound metabolism; protoporphyrin-IX biosynthesis; coproporphyrinogen-III from 5-aminolevulinate: step 3/4.</text>
</comment>
<dbReference type="EC" id="4.2.1.75" evidence="3 9"/>